<keyword evidence="3" id="KW-0809">Transit peptide</keyword>
<evidence type="ECO:0000256" key="1">
    <source>
        <dbReference type="ARBA" id="ARBA00004173"/>
    </source>
</evidence>
<proteinExistence type="inferred from homology"/>
<protein>
    <recommendedName>
        <fullName evidence="7">Large ribosomal subunit protein mL42</fullName>
    </recommendedName>
</protein>
<sequence>MVGGLMVRRAVALQITRDRLVEAVLPALPLFTSRFFASSAPALDKPAKMTDLNSRDHFVRAADEGRTIVCYHPQGDFPYEHSLPVPRAESLLNGEESLLKAQFRQNWIDESDSKNKEPDIVHLGRIFARDKVHFRPQPQIERKRRNVIKSVERDGL</sequence>
<accession>A0A1W0XF09</accession>
<evidence type="ECO:0000256" key="7">
    <source>
        <dbReference type="ARBA" id="ARBA00035189"/>
    </source>
</evidence>
<dbReference type="OrthoDB" id="1107506at2759"/>
<evidence type="ECO:0000256" key="6">
    <source>
        <dbReference type="ARBA" id="ARBA00023274"/>
    </source>
</evidence>
<dbReference type="PANTHER" id="PTHR13450:SF4">
    <property type="entry name" value="LARGE RIBOSOMAL SUBUNIT PROTEIN ML42"/>
    <property type="match status" value="1"/>
</dbReference>
<dbReference type="Proteomes" id="UP000192578">
    <property type="component" value="Unassembled WGS sequence"/>
</dbReference>
<keyword evidence="9" id="KW-1185">Reference proteome</keyword>
<dbReference type="EMBL" id="MTYJ01000001">
    <property type="protein sequence ID" value="OQV25941.1"/>
    <property type="molecule type" value="Genomic_DNA"/>
</dbReference>
<dbReference type="AlphaFoldDB" id="A0A1W0XF09"/>
<evidence type="ECO:0000256" key="4">
    <source>
        <dbReference type="ARBA" id="ARBA00022980"/>
    </source>
</evidence>
<keyword evidence="4" id="KW-0689">Ribosomal protein</keyword>
<evidence type="ECO:0000256" key="3">
    <source>
        <dbReference type="ARBA" id="ARBA00022946"/>
    </source>
</evidence>
<evidence type="ECO:0000256" key="5">
    <source>
        <dbReference type="ARBA" id="ARBA00023128"/>
    </source>
</evidence>
<dbReference type="InterPro" id="IPR019346">
    <property type="entry name" value="Ribosomal_mL42"/>
</dbReference>
<evidence type="ECO:0000256" key="2">
    <source>
        <dbReference type="ARBA" id="ARBA00005556"/>
    </source>
</evidence>
<keyword evidence="6" id="KW-0687">Ribonucleoprotein</keyword>
<gene>
    <name evidence="8" type="ORF">BV898_00083</name>
</gene>
<comment type="subcellular location">
    <subcellularLocation>
        <location evidence="1">Mitochondrion</location>
    </subcellularLocation>
</comment>
<name>A0A1W0XF09_HYPEX</name>
<reference evidence="9" key="1">
    <citation type="submission" date="2017-01" db="EMBL/GenBank/DDBJ databases">
        <title>Comparative genomics of anhydrobiosis in the tardigrade Hypsibius dujardini.</title>
        <authorList>
            <person name="Yoshida Y."/>
            <person name="Koutsovoulos G."/>
            <person name="Laetsch D."/>
            <person name="Stevens L."/>
            <person name="Kumar S."/>
            <person name="Horikawa D."/>
            <person name="Ishino K."/>
            <person name="Komine S."/>
            <person name="Tomita M."/>
            <person name="Blaxter M."/>
            <person name="Arakawa K."/>
        </authorList>
    </citation>
    <scope>NUCLEOTIDE SEQUENCE [LARGE SCALE GENOMIC DNA]</scope>
    <source>
        <strain evidence="9">Z151</strain>
    </source>
</reference>
<keyword evidence="5" id="KW-0496">Mitochondrion</keyword>
<organism evidence="8 9">
    <name type="scientific">Hypsibius exemplaris</name>
    <name type="common">Freshwater tardigrade</name>
    <dbReference type="NCBI Taxonomy" id="2072580"/>
    <lineage>
        <taxon>Eukaryota</taxon>
        <taxon>Metazoa</taxon>
        <taxon>Ecdysozoa</taxon>
        <taxon>Tardigrada</taxon>
        <taxon>Eutardigrada</taxon>
        <taxon>Parachela</taxon>
        <taxon>Hypsibioidea</taxon>
        <taxon>Hypsibiidae</taxon>
        <taxon>Hypsibius</taxon>
    </lineage>
</organism>
<dbReference type="PANTHER" id="PTHR13450">
    <property type="entry name" value="MITOCHONDRIAL 39S RIBOSOMAL PROTEIN L42"/>
    <property type="match status" value="1"/>
</dbReference>
<evidence type="ECO:0000313" key="9">
    <source>
        <dbReference type="Proteomes" id="UP000192578"/>
    </source>
</evidence>
<evidence type="ECO:0000313" key="8">
    <source>
        <dbReference type="EMBL" id="OQV25941.1"/>
    </source>
</evidence>
<comment type="caution">
    <text evidence="8">The sequence shown here is derived from an EMBL/GenBank/DDBJ whole genome shotgun (WGS) entry which is preliminary data.</text>
</comment>
<comment type="similarity">
    <text evidence="2">Belongs to the mitochondrion-specific ribosomal protein mL42 family.</text>
</comment>
<dbReference type="GO" id="GO:0005762">
    <property type="term" value="C:mitochondrial large ribosomal subunit"/>
    <property type="evidence" value="ECO:0007669"/>
    <property type="project" value="TreeGrafter"/>
</dbReference>
<dbReference type="Pfam" id="PF10210">
    <property type="entry name" value="MRP-S32"/>
    <property type="match status" value="1"/>
</dbReference>